<name>A0A6A6Q7B7_9PEZI</name>
<reference evidence="2" key="1">
    <citation type="journal article" date="2020" name="Stud. Mycol.">
        <title>101 Dothideomycetes genomes: a test case for predicting lifestyles and emergence of pathogens.</title>
        <authorList>
            <person name="Haridas S."/>
            <person name="Albert R."/>
            <person name="Binder M."/>
            <person name="Bloem J."/>
            <person name="Labutti K."/>
            <person name="Salamov A."/>
            <person name="Andreopoulos B."/>
            <person name="Baker S."/>
            <person name="Barry K."/>
            <person name="Bills G."/>
            <person name="Bluhm B."/>
            <person name="Cannon C."/>
            <person name="Castanera R."/>
            <person name="Culley D."/>
            <person name="Daum C."/>
            <person name="Ezra D."/>
            <person name="Gonzalez J."/>
            <person name="Henrissat B."/>
            <person name="Kuo A."/>
            <person name="Liang C."/>
            <person name="Lipzen A."/>
            <person name="Lutzoni F."/>
            <person name="Magnuson J."/>
            <person name="Mondo S."/>
            <person name="Nolan M."/>
            <person name="Ohm R."/>
            <person name="Pangilinan J."/>
            <person name="Park H.-J."/>
            <person name="Ramirez L."/>
            <person name="Alfaro M."/>
            <person name="Sun H."/>
            <person name="Tritt A."/>
            <person name="Yoshinaga Y."/>
            <person name="Zwiers L.-H."/>
            <person name="Turgeon B."/>
            <person name="Goodwin S."/>
            <person name="Spatafora J."/>
            <person name="Crous P."/>
            <person name="Grigoriev I."/>
        </authorList>
    </citation>
    <scope>NUCLEOTIDE SEQUENCE</scope>
    <source>
        <strain evidence="2">CBS 113389</strain>
    </source>
</reference>
<gene>
    <name evidence="2" type="ORF">BDY17DRAFT_306907</name>
</gene>
<proteinExistence type="predicted"/>
<dbReference type="Proteomes" id="UP000799767">
    <property type="component" value="Unassembled WGS sequence"/>
</dbReference>
<dbReference type="RefSeq" id="XP_033594102.1">
    <property type="nucleotide sequence ID" value="XM_033735071.1"/>
</dbReference>
<evidence type="ECO:0000256" key="1">
    <source>
        <dbReference type="SAM" id="MobiDB-lite"/>
    </source>
</evidence>
<evidence type="ECO:0000313" key="2">
    <source>
        <dbReference type="EMBL" id="KAF2487533.1"/>
    </source>
</evidence>
<protein>
    <submittedName>
        <fullName evidence="2">Uncharacterized protein</fullName>
    </submittedName>
</protein>
<dbReference type="EMBL" id="MU001631">
    <property type="protein sequence ID" value="KAF2487533.1"/>
    <property type="molecule type" value="Genomic_DNA"/>
</dbReference>
<keyword evidence="3" id="KW-1185">Reference proteome</keyword>
<accession>A0A6A6Q7B7</accession>
<dbReference type="OrthoDB" id="8188991at2759"/>
<dbReference type="AlphaFoldDB" id="A0A6A6Q7B7"/>
<feature type="region of interest" description="Disordered" evidence="1">
    <location>
        <begin position="1"/>
        <end position="37"/>
    </location>
</feature>
<feature type="compositionally biased region" description="Polar residues" evidence="1">
    <location>
        <begin position="1"/>
        <end position="15"/>
    </location>
</feature>
<organism evidence="2 3">
    <name type="scientific">Neohortaea acidophila</name>
    <dbReference type="NCBI Taxonomy" id="245834"/>
    <lineage>
        <taxon>Eukaryota</taxon>
        <taxon>Fungi</taxon>
        <taxon>Dikarya</taxon>
        <taxon>Ascomycota</taxon>
        <taxon>Pezizomycotina</taxon>
        <taxon>Dothideomycetes</taxon>
        <taxon>Dothideomycetidae</taxon>
        <taxon>Mycosphaerellales</taxon>
        <taxon>Teratosphaeriaceae</taxon>
        <taxon>Neohortaea</taxon>
    </lineage>
</organism>
<sequence length="236" mass="26826">MPKTQTAKTSQQRASNAAPYKKTKSPKDSHLYTDDNPSTTIHGTGFKDKAAALRTLDLIKDRSLTYQFQTVNTMYHRAKHHPSMKKKVEGSAGLKDMDEAMAVFKHWLDVTYPEQKESLRRDGFKPLLSKECVERYLARIVGADLSDNARKFAEVYAKLPKGKRLANTLVDDKKPKEADWERLRYDCLDNLVPTDKESGAASWDSNELWSQDGQPTSQHLELIAWAWSPVSEAKLK</sequence>
<evidence type="ECO:0000313" key="3">
    <source>
        <dbReference type="Proteomes" id="UP000799767"/>
    </source>
</evidence>
<dbReference type="GeneID" id="54476073"/>